<organism evidence="1 2">
    <name type="scientific">Bosea vaviloviae</name>
    <dbReference type="NCBI Taxonomy" id="1526658"/>
    <lineage>
        <taxon>Bacteria</taxon>
        <taxon>Pseudomonadati</taxon>
        <taxon>Pseudomonadota</taxon>
        <taxon>Alphaproteobacteria</taxon>
        <taxon>Hyphomicrobiales</taxon>
        <taxon>Boseaceae</taxon>
        <taxon>Bosea</taxon>
    </lineage>
</organism>
<comment type="caution">
    <text evidence="1">The sequence shown here is derived from an EMBL/GenBank/DDBJ whole genome shotgun (WGS) entry which is preliminary data.</text>
</comment>
<dbReference type="EMBL" id="LGSZ01000022">
    <property type="protein sequence ID" value="KPH82303.1"/>
    <property type="molecule type" value="Genomic_DNA"/>
</dbReference>
<dbReference type="AlphaFoldDB" id="A0A0N1N395"/>
<dbReference type="Proteomes" id="UP000037822">
    <property type="component" value="Unassembled WGS sequence"/>
</dbReference>
<sequence>MRAILGLALAALCAGCHGGDFGADLSFSRSAGLGYRNAGLFNPGTLYLFDQSTATLIRLSDDIPLQRRPGEAAPTTLTSTRIDGIALTGTFPNEAVKTEIAAAVGTKVSFVAENAVRDDYQSVYTGLAQAYRTGTDAGEDMKGRWYVDEVVGQRGKYYVVVSGIVRADKASLVVGGLKDDNVVDISVSVPGLATPVKVAVTHGRSVNCSGKSAPCFFNVSVIKPYLGPEKRLAFREGRGVDLDRLSEALRKL</sequence>
<dbReference type="RefSeq" id="WP_054207967.1">
    <property type="nucleotide sequence ID" value="NZ_LGSZ01000022.1"/>
</dbReference>
<evidence type="ECO:0000313" key="2">
    <source>
        <dbReference type="Proteomes" id="UP000037822"/>
    </source>
</evidence>
<proteinExistence type="predicted"/>
<gene>
    <name evidence="1" type="ORF">AE618_05275</name>
</gene>
<accession>A0A0N1N395</accession>
<reference evidence="1 2" key="1">
    <citation type="submission" date="2015-07" db="EMBL/GenBank/DDBJ databases">
        <title>Whole genome sequencing of Bosea vaviloviae isolated from cave pool.</title>
        <authorList>
            <person name="Tan N.E.H."/>
            <person name="Lee Y.P."/>
            <person name="Gan H.M."/>
            <person name="Barton H."/>
            <person name="Savka M.A."/>
        </authorList>
    </citation>
    <scope>NUCLEOTIDE SEQUENCE [LARGE SCALE GENOMIC DNA]</scope>
    <source>
        <strain evidence="1 2">SD260</strain>
    </source>
</reference>
<dbReference type="OrthoDB" id="8154418at2"/>
<dbReference type="PATRIC" id="fig|1526658.3.peg.3398"/>
<evidence type="ECO:0000313" key="1">
    <source>
        <dbReference type="EMBL" id="KPH82303.1"/>
    </source>
</evidence>
<keyword evidence="2" id="KW-1185">Reference proteome</keyword>
<name>A0A0N1N395_9HYPH</name>
<protein>
    <submittedName>
        <fullName evidence="1">Uncharacterized protein</fullName>
    </submittedName>
</protein>